<name>A0A382FEQ1_9ZZZZ</name>
<proteinExistence type="predicted"/>
<gene>
    <name evidence="1" type="ORF">METZ01_LOCUS214412</name>
</gene>
<organism evidence="1">
    <name type="scientific">marine metagenome</name>
    <dbReference type="NCBI Taxonomy" id="408172"/>
    <lineage>
        <taxon>unclassified sequences</taxon>
        <taxon>metagenomes</taxon>
        <taxon>ecological metagenomes</taxon>
    </lineage>
</organism>
<dbReference type="EMBL" id="UINC01049593">
    <property type="protein sequence ID" value="SVB61558.1"/>
    <property type="molecule type" value="Genomic_DNA"/>
</dbReference>
<accession>A0A382FEQ1</accession>
<reference evidence="1" key="1">
    <citation type="submission" date="2018-05" db="EMBL/GenBank/DDBJ databases">
        <authorList>
            <person name="Lanie J.A."/>
            <person name="Ng W.-L."/>
            <person name="Kazmierczak K.M."/>
            <person name="Andrzejewski T.M."/>
            <person name="Davidsen T.M."/>
            <person name="Wayne K.J."/>
            <person name="Tettelin H."/>
            <person name="Glass J.I."/>
            <person name="Rusch D."/>
            <person name="Podicherti R."/>
            <person name="Tsui H.-C.T."/>
            <person name="Winkler M.E."/>
        </authorList>
    </citation>
    <scope>NUCLEOTIDE SEQUENCE</scope>
</reference>
<dbReference type="SUPFAM" id="SSF52374">
    <property type="entry name" value="Nucleotidylyl transferase"/>
    <property type="match status" value="1"/>
</dbReference>
<evidence type="ECO:0008006" key="2">
    <source>
        <dbReference type="Google" id="ProtNLM"/>
    </source>
</evidence>
<evidence type="ECO:0000313" key="1">
    <source>
        <dbReference type="EMBL" id="SVB61558.1"/>
    </source>
</evidence>
<sequence>MTVAFGRFNPPTTGHERLFKKVKQVAGKGNYEIYPSRSNDPKKNPLDPDTKIGYMQQMFPDHAKHIMNNPNARTIFDALKGASERGAKSVNIVVGQDRQKEFENLANKYNNKLYKFDRINVVSAGDRDPDGEGISAMSASKLRKAAADDDFDTFRTGIPQSLKDDKARELYAAIQKGMKMKKQQNEMWQIAPKFDWKGLRENYMNGNIFRVGDIVENDNTGLIGKIIRTGANHIIAVTEENIMFKSWIKDITEKFTEISGVPSSQREVGT</sequence>
<dbReference type="Gene3D" id="3.40.50.620">
    <property type="entry name" value="HUPs"/>
    <property type="match status" value="1"/>
</dbReference>
<dbReference type="InterPro" id="IPR014729">
    <property type="entry name" value="Rossmann-like_a/b/a_fold"/>
</dbReference>
<dbReference type="AlphaFoldDB" id="A0A382FEQ1"/>
<feature type="non-terminal residue" evidence="1">
    <location>
        <position position="270"/>
    </location>
</feature>
<protein>
    <recommendedName>
        <fullName evidence="2">Cytidyltransferase-like domain-containing protein</fullName>
    </recommendedName>
</protein>